<dbReference type="SUPFAM" id="SSF52540">
    <property type="entry name" value="P-loop containing nucleoside triphosphate hydrolases"/>
    <property type="match status" value="1"/>
</dbReference>
<dbReference type="InterPro" id="IPR030386">
    <property type="entry name" value="G_GB1_RHD3_dom"/>
</dbReference>
<name>U4KWB9_PYROM</name>
<feature type="compositionally biased region" description="Basic residues" evidence="9">
    <location>
        <begin position="1"/>
        <end position="11"/>
    </location>
</feature>
<evidence type="ECO:0000256" key="8">
    <source>
        <dbReference type="HAMAP-Rule" id="MF_03109"/>
    </source>
</evidence>
<accession>U4KWB9</accession>
<evidence type="ECO:0000256" key="2">
    <source>
        <dbReference type="ARBA" id="ARBA00022741"/>
    </source>
</evidence>
<dbReference type="PROSITE" id="PS51715">
    <property type="entry name" value="G_GB1_RHD3"/>
    <property type="match status" value="1"/>
</dbReference>
<dbReference type="Proteomes" id="UP000018144">
    <property type="component" value="Unassembled WGS sequence"/>
</dbReference>
<dbReference type="InterPro" id="IPR027417">
    <property type="entry name" value="P-loop_NTPase"/>
</dbReference>
<dbReference type="Pfam" id="PF20428">
    <property type="entry name" value="Sey1_3HB"/>
    <property type="match status" value="1"/>
</dbReference>
<dbReference type="PANTHER" id="PTHR45923:SF2">
    <property type="entry name" value="PROTEIN SEY1"/>
    <property type="match status" value="1"/>
</dbReference>
<evidence type="ECO:0000256" key="10">
    <source>
        <dbReference type="SAM" id="Phobius"/>
    </source>
</evidence>
<dbReference type="PANTHER" id="PTHR45923">
    <property type="entry name" value="PROTEIN SEY1"/>
    <property type="match status" value="1"/>
</dbReference>
<comment type="subcellular location">
    <subcellularLocation>
        <location evidence="8">Endoplasmic reticulum membrane</location>
        <topology evidence="8">Multi-pass membrane protein</topology>
    </subcellularLocation>
    <text evidence="8">Enriched in the cortical ER. Concentrated in punctae along the ER tubules.</text>
</comment>
<dbReference type="FunFam" id="3.40.50.300:FF:000727">
    <property type="entry name" value="Protein SEY1 homolog"/>
    <property type="match status" value="1"/>
</dbReference>
<keyword evidence="13" id="KW-1185">Reference proteome</keyword>
<evidence type="ECO:0000256" key="5">
    <source>
        <dbReference type="ARBA" id="ARBA00022989"/>
    </source>
</evidence>
<dbReference type="Pfam" id="PF05879">
    <property type="entry name" value="RHD3_GTPase"/>
    <property type="match status" value="1"/>
</dbReference>
<dbReference type="GO" id="GO:0005525">
    <property type="term" value="F:GTP binding"/>
    <property type="evidence" value="ECO:0007669"/>
    <property type="project" value="UniProtKB-UniRule"/>
</dbReference>
<feature type="topological domain" description="Cytoplasmic" evidence="8">
    <location>
        <begin position="770"/>
        <end position="835"/>
    </location>
</feature>
<keyword evidence="5 8" id="KW-1133">Transmembrane helix</keyword>
<reference evidence="12 13" key="1">
    <citation type="journal article" date="2013" name="PLoS Genet.">
        <title>The genome and development-dependent transcriptomes of Pyronema confluens: a window into fungal evolution.</title>
        <authorList>
            <person name="Traeger S."/>
            <person name="Altegoer F."/>
            <person name="Freitag M."/>
            <person name="Gabaldon T."/>
            <person name="Kempken F."/>
            <person name="Kumar A."/>
            <person name="Marcet-Houben M."/>
            <person name="Poggeler S."/>
            <person name="Stajich J.E."/>
            <person name="Nowrousian M."/>
        </authorList>
    </citation>
    <scope>NUCLEOTIDE SEQUENCE [LARGE SCALE GENOMIC DNA]</scope>
    <source>
        <strain evidence="13">CBS 100304</strain>
        <tissue evidence="12">Vegetative mycelium</tissue>
    </source>
</reference>
<sequence>MSAVNGHRRRSSAAMNNSLAGAKDVSPEELEKLAAGVQVIDEQKMFTSSLPLYLSSQNLLTAGFSYHVVAVFGSQSTGKSTLLNHLFGTDFNVMDAKTARQQTTKGIWMSRAKEDESMNMGKNILVMDVEGTDGRERGEDQDFERKSALFALATSEVLIVNIWEHQVGLYQGANMGLLKTVFEVNLGLFLKDRSTTHRSLLFFVIRDHIGDTPLVNLSNTLIADLTRIWTSLAKPPGLENSEITDFFDFEFTALPHKMLQAEKFIDETKKLRGRFREGIPAENDSLQDQFPVGNKDGIFLPAYHRRIPADGFPMYAENIWNQIVTNKDLDLPSQQELLAQFRCDEIAATCTAGFNDIIAPFEEQAKAGKVMAGLGPAMKQALGTAVEGFEEAGGRYHKAVFERKRDELRKALETRLRSLVVGQFTALSKRAVAEFTEDVTNVLKLAANSASSTYDFAKIVLESREKVVSKFKEEAEECYIPGEATSWSSYDTELEGLQKDIDEIAARLRGEEMKRLVARLERDIKTKLQEPVELEFKRMDETLWDRVWKTWQDTLSDAVGKFETKSRSFNSTDEETAVGTWRLRRRGWAVLRARIDEEVLEGNLLLKLRESFEDKFRYDEHNVPRVWKPTDDIEGAYAKALNATLVLIPRVSQFTLSATSSPPDVVAYLGEAPAADNFDEEPVDSTSFEILSEAKQHDLTQRFKRMADSVFIEAKRSAIGGVAQIPTWMYGLLLALGWNEIWAVVTSPFYFMFLIMLGLVGYVIYSLNLWGPIYKVGNAAVEQGVEVGKERLREFLMQQNGGRVPAAFAGRLERDTDNIAMDNLDSKGEKKSHDE</sequence>
<protein>
    <submittedName>
        <fullName evidence="12">Similar to Protein sey1 acc. no. A6S544</fullName>
    </submittedName>
</protein>
<keyword evidence="7 8" id="KW-0472">Membrane</keyword>
<proteinExistence type="inferred from homology"/>
<feature type="topological domain" description="Lumenal" evidence="8">
    <location>
        <begin position="746"/>
        <end position="748"/>
    </location>
</feature>
<dbReference type="HAMAP" id="MF_03109">
    <property type="entry name" value="Sey1"/>
    <property type="match status" value="1"/>
</dbReference>
<dbReference type="STRING" id="1076935.U4KWB9"/>
<evidence type="ECO:0000256" key="4">
    <source>
        <dbReference type="ARBA" id="ARBA00022824"/>
    </source>
</evidence>
<dbReference type="AlphaFoldDB" id="U4KWB9"/>
<evidence type="ECO:0000313" key="12">
    <source>
        <dbReference type="EMBL" id="CCX05391.1"/>
    </source>
</evidence>
<dbReference type="InterPro" id="IPR046758">
    <property type="entry name" value="Sey1/RHD3-like_3HB"/>
</dbReference>
<evidence type="ECO:0000259" key="11">
    <source>
        <dbReference type="PROSITE" id="PS51715"/>
    </source>
</evidence>
<evidence type="ECO:0000256" key="6">
    <source>
        <dbReference type="ARBA" id="ARBA00023134"/>
    </source>
</evidence>
<evidence type="ECO:0000256" key="3">
    <source>
        <dbReference type="ARBA" id="ARBA00022801"/>
    </source>
</evidence>
<feature type="coiled-coil region" evidence="8">
    <location>
        <begin position="494"/>
        <end position="530"/>
    </location>
</feature>
<dbReference type="eggNOG" id="KOG2203">
    <property type="taxonomic scope" value="Eukaryota"/>
</dbReference>
<keyword evidence="6 8" id="KW-0342">GTP-binding</keyword>
<dbReference type="GO" id="GO:0016320">
    <property type="term" value="P:endoplasmic reticulum membrane fusion"/>
    <property type="evidence" value="ECO:0007669"/>
    <property type="project" value="TreeGrafter"/>
</dbReference>
<comment type="similarity">
    <text evidence="8">Belongs to the TRAFAC class dynamin-like GTPase superfamily. GB1/RHD3 GTPase family. RHD3 subfamily.</text>
</comment>
<feature type="transmembrane region" description="Helical" evidence="10">
    <location>
        <begin position="741"/>
        <end position="765"/>
    </location>
</feature>
<dbReference type="CDD" id="cd01851">
    <property type="entry name" value="GBP"/>
    <property type="match status" value="1"/>
</dbReference>
<dbReference type="EMBL" id="HF935252">
    <property type="protein sequence ID" value="CCX05391.1"/>
    <property type="molecule type" value="Genomic_DNA"/>
</dbReference>
<dbReference type="GO" id="GO:0005789">
    <property type="term" value="C:endoplasmic reticulum membrane"/>
    <property type="evidence" value="ECO:0007669"/>
    <property type="project" value="UniProtKB-SubCell"/>
</dbReference>
<dbReference type="InterPro" id="IPR008803">
    <property type="entry name" value="RHD3/Sey1"/>
</dbReference>
<dbReference type="GO" id="GO:0003924">
    <property type="term" value="F:GTPase activity"/>
    <property type="evidence" value="ECO:0007669"/>
    <property type="project" value="UniProtKB-UniRule"/>
</dbReference>
<keyword evidence="3 8" id="KW-0378">Hydrolase</keyword>
<feature type="binding site" evidence="8">
    <location>
        <begin position="73"/>
        <end position="80"/>
    </location>
    <ligand>
        <name>GTP</name>
        <dbReference type="ChEBI" id="CHEBI:37565"/>
    </ligand>
</feature>
<keyword evidence="2 8" id="KW-0547">Nucleotide-binding</keyword>
<feature type="region of interest" description="Disordered" evidence="9">
    <location>
        <begin position="1"/>
        <end position="21"/>
    </location>
</feature>
<dbReference type="OrthoDB" id="1597724at2759"/>
<gene>
    <name evidence="8" type="primary">SEY1</name>
    <name evidence="12" type="ORF">PCON_04978</name>
</gene>
<feature type="topological domain" description="Cytoplasmic" evidence="8">
    <location>
        <begin position="1"/>
        <end position="724"/>
    </location>
</feature>
<evidence type="ECO:0000256" key="7">
    <source>
        <dbReference type="ARBA" id="ARBA00023136"/>
    </source>
</evidence>
<keyword evidence="8" id="KW-0175">Coiled coil</keyword>
<dbReference type="OMA" id="PIIKMTE"/>
<evidence type="ECO:0000256" key="9">
    <source>
        <dbReference type="SAM" id="MobiDB-lite"/>
    </source>
</evidence>
<feature type="domain" description="GB1/RHD3-type G" evidence="11">
    <location>
        <begin position="63"/>
        <end position="308"/>
    </location>
</feature>
<organism evidence="12 13">
    <name type="scientific">Pyronema omphalodes (strain CBS 100304)</name>
    <name type="common">Pyronema confluens</name>
    <dbReference type="NCBI Taxonomy" id="1076935"/>
    <lineage>
        <taxon>Eukaryota</taxon>
        <taxon>Fungi</taxon>
        <taxon>Dikarya</taxon>
        <taxon>Ascomycota</taxon>
        <taxon>Pezizomycotina</taxon>
        <taxon>Pezizomycetes</taxon>
        <taxon>Pezizales</taxon>
        <taxon>Pyronemataceae</taxon>
        <taxon>Pyronema</taxon>
    </lineage>
</organism>
<evidence type="ECO:0000313" key="13">
    <source>
        <dbReference type="Proteomes" id="UP000018144"/>
    </source>
</evidence>
<keyword evidence="1 8" id="KW-0812">Transmembrane</keyword>
<keyword evidence="4 8" id="KW-0256">Endoplasmic reticulum</keyword>
<evidence type="ECO:0000256" key="1">
    <source>
        <dbReference type="ARBA" id="ARBA00022692"/>
    </source>
</evidence>
<dbReference type="Gene3D" id="3.40.50.300">
    <property type="entry name" value="P-loop containing nucleotide triphosphate hydrolases"/>
    <property type="match status" value="1"/>
</dbReference>